<evidence type="ECO:0000259" key="9">
    <source>
        <dbReference type="Pfam" id="PF05649"/>
    </source>
</evidence>
<organism evidence="10 11">
    <name type="scientific">Syncephalis pseudoplumigaleata</name>
    <dbReference type="NCBI Taxonomy" id="1712513"/>
    <lineage>
        <taxon>Eukaryota</taxon>
        <taxon>Fungi</taxon>
        <taxon>Fungi incertae sedis</taxon>
        <taxon>Zoopagomycota</taxon>
        <taxon>Zoopagomycotina</taxon>
        <taxon>Zoopagomycetes</taxon>
        <taxon>Zoopagales</taxon>
        <taxon>Piptocephalidaceae</taxon>
        <taxon>Syncephalis</taxon>
    </lineage>
</organism>
<dbReference type="PROSITE" id="PS51885">
    <property type="entry name" value="NEPRILYSIN"/>
    <property type="match status" value="1"/>
</dbReference>
<gene>
    <name evidence="10" type="ORF">SYNPS1DRAFT_5426</name>
</gene>
<name>A0A4P9YXG5_9FUNG</name>
<feature type="non-terminal residue" evidence="10">
    <location>
        <position position="1"/>
    </location>
</feature>
<dbReference type="PANTHER" id="PTHR11733:SF167">
    <property type="entry name" value="FI17812P1-RELATED"/>
    <property type="match status" value="1"/>
</dbReference>
<evidence type="ECO:0000256" key="2">
    <source>
        <dbReference type="ARBA" id="ARBA00007357"/>
    </source>
</evidence>
<keyword evidence="3" id="KW-0645">Protease</keyword>
<evidence type="ECO:0000256" key="3">
    <source>
        <dbReference type="ARBA" id="ARBA00022670"/>
    </source>
</evidence>
<dbReference type="InterPro" id="IPR000718">
    <property type="entry name" value="Peptidase_M13"/>
</dbReference>
<dbReference type="SUPFAM" id="SSF55486">
    <property type="entry name" value="Metalloproteases ('zincins'), catalytic domain"/>
    <property type="match status" value="1"/>
</dbReference>
<dbReference type="GO" id="GO:0004222">
    <property type="term" value="F:metalloendopeptidase activity"/>
    <property type="evidence" value="ECO:0007669"/>
    <property type="project" value="InterPro"/>
</dbReference>
<dbReference type="GO" id="GO:0046872">
    <property type="term" value="F:metal ion binding"/>
    <property type="evidence" value="ECO:0007669"/>
    <property type="project" value="UniProtKB-KW"/>
</dbReference>
<evidence type="ECO:0000256" key="7">
    <source>
        <dbReference type="ARBA" id="ARBA00023049"/>
    </source>
</evidence>
<dbReference type="InterPro" id="IPR024079">
    <property type="entry name" value="MetalloPept_cat_dom_sf"/>
</dbReference>
<proteinExistence type="inferred from homology"/>
<protein>
    <submittedName>
        <fullName evidence="10">Uncharacterized protein</fullName>
    </submittedName>
</protein>
<reference evidence="11" key="1">
    <citation type="journal article" date="2018" name="Nat. Microbiol.">
        <title>Leveraging single-cell genomics to expand the fungal tree of life.</title>
        <authorList>
            <person name="Ahrendt S.R."/>
            <person name="Quandt C.A."/>
            <person name="Ciobanu D."/>
            <person name="Clum A."/>
            <person name="Salamov A."/>
            <person name="Andreopoulos B."/>
            <person name="Cheng J.F."/>
            <person name="Woyke T."/>
            <person name="Pelin A."/>
            <person name="Henrissat B."/>
            <person name="Reynolds N.K."/>
            <person name="Benny G.L."/>
            <person name="Smith M.E."/>
            <person name="James T.Y."/>
            <person name="Grigoriev I.V."/>
        </authorList>
    </citation>
    <scope>NUCLEOTIDE SEQUENCE [LARGE SCALE GENOMIC DNA]</scope>
    <source>
        <strain evidence="11">Benny S71-1</strain>
    </source>
</reference>
<evidence type="ECO:0000313" key="10">
    <source>
        <dbReference type="EMBL" id="RKP23650.1"/>
    </source>
</evidence>
<evidence type="ECO:0000256" key="4">
    <source>
        <dbReference type="ARBA" id="ARBA00022723"/>
    </source>
</evidence>
<sequence>VNVASLDYIRGLEKLLKETAPMTLHWYLVWRVIMVHGTSLDRETALLVRELGALVDGVHSKIEPRRHGCITWMEQSFAPLIARYFVAQQSSGMAMEAARNVTEQLRETFITRARELDWLDNATRDKVVEKVMSSILKIGAPTYPNTESATDLDAYYASYQMNATHHFENVLAYERFSARQQYLKIGQAVHPGEWLLPASSVNMYYSRFDNAIVVPAGILQPPFYSHDHPSYYNYGSLGMFIAHELSHAFDDRGRKFDATGQLHDWWTKGTSNEFNKKAECFQSQYARYTVDGPDGARLRVNGALTLSEIMA</sequence>
<accession>A0A4P9YXG5</accession>
<dbReference type="AlphaFoldDB" id="A0A4P9YXG5"/>
<keyword evidence="6" id="KW-0862">Zinc</keyword>
<dbReference type="PANTHER" id="PTHR11733">
    <property type="entry name" value="ZINC METALLOPROTEASE FAMILY M13 NEPRILYSIN-RELATED"/>
    <property type="match status" value="1"/>
</dbReference>
<dbReference type="GO" id="GO:0016485">
    <property type="term" value="P:protein processing"/>
    <property type="evidence" value="ECO:0007669"/>
    <property type="project" value="TreeGrafter"/>
</dbReference>
<dbReference type="Gene3D" id="3.40.390.10">
    <property type="entry name" value="Collagenase (Catalytic Domain)"/>
    <property type="match status" value="1"/>
</dbReference>
<dbReference type="Pfam" id="PF01431">
    <property type="entry name" value="Peptidase_M13"/>
    <property type="match status" value="1"/>
</dbReference>
<dbReference type="OrthoDB" id="6475849at2759"/>
<dbReference type="Pfam" id="PF05649">
    <property type="entry name" value="Peptidase_M13_N"/>
    <property type="match status" value="1"/>
</dbReference>
<dbReference type="PRINTS" id="PR00786">
    <property type="entry name" value="NEPRILYSIN"/>
</dbReference>
<dbReference type="InterPro" id="IPR008753">
    <property type="entry name" value="Peptidase_M13_N"/>
</dbReference>
<dbReference type="CDD" id="cd08662">
    <property type="entry name" value="M13"/>
    <property type="match status" value="1"/>
</dbReference>
<comment type="cofactor">
    <cofactor evidence="1">
        <name>Zn(2+)</name>
        <dbReference type="ChEBI" id="CHEBI:29105"/>
    </cofactor>
</comment>
<dbReference type="EMBL" id="KZ990797">
    <property type="protein sequence ID" value="RKP23650.1"/>
    <property type="molecule type" value="Genomic_DNA"/>
</dbReference>
<evidence type="ECO:0000256" key="1">
    <source>
        <dbReference type="ARBA" id="ARBA00001947"/>
    </source>
</evidence>
<evidence type="ECO:0000313" key="11">
    <source>
        <dbReference type="Proteomes" id="UP000278143"/>
    </source>
</evidence>
<dbReference type="Proteomes" id="UP000278143">
    <property type="component" value="Unassembled WGS sequence"/>
</dbReference>
<keyword evidence="4" id="KW-0479">Metal-binding</keyword>
<keyword evidence="7" id="KW-0482">Metalloprotease</keyword>
<feature type="non-terminal residue" evidence="10">
    <location>
        <position position="311"/>
    </location>
</feature>
<evidence type="ECO:0000259" key="8">
    <source>
        <dbReference type="Pfam" id="PF01431"/>
    </source>
</evidence>
<dbReference type="GO" id="GO:0005886">
    <property type="term" value="C:plasma membrane"/>
    <property type="evidence" value="ECO:0007669"/>
    <property type="project" value="TreeGrafter"/>
</dbReference>
<keyword evidence="5" id="KW-0378">Hydrolase</keyword>
<feature type="domain" description="Peptidase M13 N-terminal" evidence="9">
    <location>
        <begin position="1"/>
        <end position="141"/>
    </location>
</feature>
<comment type="similarity">
    <text evidence="2">Belongs to the peptidase M13 family.</text>
</comment>
<dbReference type="InterPro" id="IPR018497">
    <property type="entry name" value="Peptidase_M13_C"/>
</dbReference>
<keyword evidence="11" id="KW-1185">Reference proteome</keyword>
<evidence type="ECO:0000256" key="6">
    <source>
        <dbReference type="ARBA" id="ARBA00022833"/>
    </source>
</evidence>
<feature type="domain" description="Peptidase M13 C-terminal" evidence="8">
    <location>
        <begin position="202"/>
        <end position="311"/>
    </location>
</feature>
<evidence type="ECO:0000256" key="5">
    <source>
        <dbReference type="ARBA" id="ARBA00022801"/>
    </source>
</evidence>